<evidence type="ECO:0000313" key="1">
    <source>
        <dbReference type="EMBL" id="KJF41742.1"/>
    </source>
</evidence>
<gene>
    <name evidence="1" type="ORF">LH29_23720</name>
</gene>
<dbReference type="AlphaFoldDB" id="A0A0D8J4C9"/>
<accession>A0A0D8J4C9</accession>
<evidence type="ECO:0000313" key="2">
    <source>
        <dbReference type="Proteomes" id="UP000032544"/>
    </source>
</evidence>
<dbReference type="RefSeq" id="WP_045033626.1">
    <property type="nucleotide sequence ID" value="NZ_JRHC01000009.1"/>
</dbReference>
<dbReference type="OrthoDB" id="1122671at2"/>
<dbReference type="Pfam" id="PF21983">
    <property type="entry name" value="NikA-like"/>
    <property type="match status" value="1"/>
</dbReference>
<dbReference type="Proteomes" id="UP000032544">
    <property type="component" value="Unassembled WGS sequence"/>
</dbReference>
<dbReference type="PATRIC" id="fig|1544798.3.peg.4932"/>
<sequence>MSRYRNPRDKKTEAVRVRFTPMEKKLLRGRCKKEGYKNLSNFFRAKAMRHREIKKIEVSPEFTTLIKSLDFNLNKIGVNLNQVAKQINTKKNDELTSADRHTLDRVQQELKKCFSSLQKYMDLIR</sequence>
<dbReference type="InterPro" id="IPR053842">
    <property type="entry name" value="NikA-like"/>
</dbReference>
<comment type="caution">
    <text evidence="1">The sequence shown here is derived from an EMBL/GenBank/DDBJ whole genome shotgun (WGS) entry which is preliminary data.</text>
</comment>
<protein>
    <submittedName>
        <fullName evidence="1">Uncharacterized protein</fullName>
    </submittedName>
</protein>
<organism evidence="1 2">
    <name type="scientific">Draconibacterium sediminis</name>
    <dbReference type="NCBI Taxonomy" id="1544798"/>
    <lineage>
        <taxon>Bacteria</taxon>
        <taxon>Pseudomonadati</taxon>
        <taxon>Bacteroidota</taxon>
        <taxon>Bacteroidia</taxon>
        <taxon>Marinilabiliales</taxon>
        <taxon>Prolixibacteraceae</taxon>
        <taxon>Draconibacterium</taxon>
    </lineage>
</organism>
<proteinExistence type="predicted"/>
<keyword evidence="2" id="KW-1185">Reference proteome</keyword>
<reference evidence="1 2" key="1">
    <citation type="submission" date="2014-09" db="EMBL/GenBank/DDBJ databases">
        <title>Draft Genome Sequence of Draconibacterium sp. JN14CK-3.</title>
        <authorList>
            <person name="Dong C."/>
            <person name="Lai Q."/>
            <person name="Shao Z."/>
        </authorList>
    </citation>
    <scope>NUCLEOTIDE SEQUENCE [LARGE SCALE GENOMIC DNA]</scope>
    <source>
        <strain evidence="1 2">JN14CK-3</strain>
    </source>
</reference>
<dbReference type="EMBL" id="JRHC01000009">
    <property type="protein sequence ID" value="KJF41742.1"/>
    <property type="molecule type" value="Genomic_DNA"/>
</dbReference>
<name>A0A0D8J4C9_9BACT</name>